<proteinExistence type="predicted"/>
<feature type="region of interest" description="Disordered" evidence="1">
    <location>
        <begin position="1"/>
        <end position="27"/>
    </location>
</feature>
<protein>
    <submittedName>
        <fullName evidence="2">Uncharacterized protein</fullName>
    </submittedName>
</protein>
<sequence>MGMGLCAGGSRSQVGSSPEKWCKGGGQEDGLSLGSLVLGGQGGADRDGNEMSEAVAPKEEVPLKYHIPMQAAILGRWLRVDYTPGGRLFD</sequence>
<evidence type="ECO:0000256" key="1">
    <source>
        <dbReference type="SAM" id="MobiDB-lite"/>
    </source>
</evidence>
<evidence type="ECO:0000313" key="2">
    <source>
        <dbReference type="EMBL" id="KAL0345663.1"/>
    </source>
</evidence>
<dbReference type="EMBL" id="JACGWJ010000019">
    <property type="protein sequence ID" value="KAL0345663.1"/>
    <property type="molecule type" value="Genomic_DNA"/>
</dbReference>
<name>A0AAW2NQX3_SESRA</name>
<feature type="region of interest" description="Disordered" evidence="1">
    <location>
        <begin position="33"/>
        <end position="52"/>
    </location>
</feature>
<reference evidence="2" key="1">
    <citation type="submission" date="2020-06" db="EMBL/GenBank/DDBJ databases">
        <authorList>
            <person name="Li T."/>
            <person name="Hu X."/>
            <person name="Zhang T."/>
            <person name="Song X."/>
            <person name="Zhang H."/>
            <person name="Dai N."/>
            <person name="Sheng W."/>
            <person name="Hou X."/>
            <person name="Wei L."/>
        </authorList>
    </citation>
    <scope>NUCLEOTIDE SEQUENCE</scope>
    <source>
        <strain evidence="2">G02</strain>
        <tissue evidence="2">Leaf</tissue>
    </source>
</reference>
<dbReference type="AlphaFoldDB" id="A0AAW2NQX3"/>
<gene>
    <name evidence="2" type="ORF">Sradi_4397600</name>
</gene>
<comment type="caution">
    <text evidence="2">The sequence shown here is derived from an EMBL/GenBank/DDBJ whole genome shotgun (WGS) entry which is preliminary data.</text>
</comment>
<accession>A0AAW2NQX3</accession>
<organism evidence="2">
    <name type="scientific">Sesamum radiatum</name>
    <name type="common">Black benniseed</name>
    <dbReference type="NCBI Taxonomy" id="300843"/>
    <lineage>
        <taxon>Eukaryota</taxon>
        <taxon>Viridiplantae</taxon>
        <taxon>Streptophyta</taxon>
        <taxon>Embryophyta</taxon>
        <taxon>Tracheophyta</taxon>
        <taxon>Spermatophyta</taxon>
        <taxon>Magnoliopsida</taxon>
        <taxon>eudicotyledons</taxon>
        <taxon>Gunneridae</taxon>
        <taxon>Pentapetalae</taxon>
        <taxon>asterids</taxon>
        <taxon>lamiids</taxon>
        <taxon>Lamiales</taxon>
        <taxon>Pedaliaceae</taxon>
        <taxon>Sesamum</taxon>
    </lineage>
</organism>
<reference evidence="2" key="2">
    <citation type="journal article" date="2024" name="Plant">
        <title>Genomic evolution and insights into agronomic trait innovations of Sesamum species.</title>
        <authorList>
            <person name="Miao H."/>
            <person name="Wang L."/>
            <person name="Qu L."/>
            <person name="Liu H."/>
            <person name="Sun Y."/>
            <person name="Le M."/>
            <person name="Wang Q."/>
            <person name="Wei S."/>
            <person name="Zheng Y."/>
            <person name="Lin W."/>
            <person name="Duan Y."/>
            <person name="Cao H."/>
            <person name="Xiong S."/>
            <person name="Wang X."/>
            <person name="Wei L."/>
            <person name="Li C."/>
            <person name="Ma Q."/>
            <person name="Ju M."/>
            <person name="Zhao R."/>
            <person name="Li G."/>
            <person name="Mu C."/>
            <person name="Tian Q."/>
            <person name="Mei H."/>
            <person name="Zhang T."/>
            <person name="Gao T."/>
            <person name="Zhang H."/>
        </authorList>
    </citation>
    <scope>NUCLEOTIDE SEQUENCE</scope>
    <source>
        <strain evidence="2">G02</strain>
    </source>
</reference>